<dbReference type="Proteomes" id="UP000290218">
    <property type="component" value="Unassembled WGS sequence"/>
</dbReference>
<dbReference type="AlphaFoldDB" id="A0A4Q1C5G2"/>
<reference evidence="2 3" key="1">
    <citation type="submission" date="2019-01" db="EMBL/GenBank/DDBJ databases">
        <title>Lacunisphaera sp. strain TWA-58.</title>
        <authorList>
            <person name="Chen W.-M."/>
        </authorList>
    </citation>
    <scope>NUCLEOTIDE SEQUENCE [LARGE SCALE GENOMIC DNA]</scope>
    <source>
        <strain evidence="2 3">TWA-58</strain>
    </source>
</reference>
<protein>
    <submittedName>
        <fullName evidence="2">Uncharacterized protein</fullName>
    </submittedName>
</protein>
<evidence type="ECO:0000313" key="3">
    <source>
        <dbReference type="Proteomes" id="UP000290218"/>
    </source>
</evidence>
<dbReference type="RefSeq" id="WP_129049581.1">
    <property type="nucleotide sequence ID" value="NZ_SDHX01000002.1"/>
</dbReference>
<sequence>MSCRLPILVACLLLSAVSTRAALGETLADLRKRFGPPEPLQPHAAKNVSHWSIETEQSERLIYTVTFNAKGFSIAEGLKPVGRAVLAEALAQSFVDSQFALHRNATSTRTPKPGEKYRFAGQDFVCAPNEAVWVDETHDFMIVWAKDPKGKGLVMAVRAEMLAPAP</sequence>
<name>A0A4Q1C5G2_9BACT</name>
<evidence type="ECO:0000256" key="1">
    <source>
        <dbReference type="SAM" id="SignalP"/>
    </source>
</evidence>
<feature type="signal peptide" evidence="1">
    <location>
        <begin position="1"/>
        <end position="21"/>
    </location>
</feature>
<evidence type="ECO:0000313" key="2">
    <source>
        <dbReference type="EMBL" id="RXK53668.1"/>
    </source>
</evidence>
<gene>
    <name evidence="2" type="ORF">ESB00_18445</name>
</gene>
<organism evidence="2 3">
    <name type="scientific">Oleiharenicola lentus</name>
    <dbReference type="NCBI Taxonomy" id="2508720"/>
    <lineage>
        <taxon>Bacteria</taxon>
        <taxon>Pseudomonadati</taxon>
        <taxon>Verrucomicrobiota</taxon>
        <taxon>Opitutia</taxon>
        <taxon>Opitutales</taxon>
        <taxon>Opitutaceae</taxon>
        <taxon>Oleiharenicola</taxon>
    </lineage>
</organism>
<comment type="caution">
    <text evidence="2">The sequence shown here is derived from an EMBL/GenBank/DDBJ whole genome shotgun (WGS) entry which is preliminary data.</text>
</comment>
<accession>A0A4Q1C5G2</accession>
<keyword evidence="1" id="KW-0732">Signal</keyword>
<feature type="chain" id="PRO_5020865225" evidence="1">
    <location>
        <begin position="22"/>
        <end position="166"/>
    </location>
</feature>
<proteinExistence type="predicted"/>
<dbReference type="EMBL" id="SDHX01000002">
    <property type="protein sequence ID" value="RXK53668.1"/>
    <property type="molecule type" value="Genomic_DNA"/>
</dbReference>
<dbReference type="OrthoDB" id="9872633at2"/>
<keyword evidence="3" id="KW-1185">Reference proteome</keyword>